<gene>
    <name evidence="1" type="ORF">NX782_08200</name>
</gene>
<proteinExistence type="predicted"/>
<reference evidence="1 2" key="1">
    <citation type="submission" date="2022-08" db="EMBL/GenBank/DDBJ databases">
        <title>Reclassification of Massilia species as members of the genera Telluria, Duganella, Pseudoduganella, Mokoshia gen. nov. and Zemynaea gen. nov. using orthogonal and non-orthogonal genome-based approaches.</title>
        <authorList>
            <person name="Bowman J.P."/>
        </authorList>
    </citation>
    <scope>NUCLEOTIDE SEQUENCE [LARGE SCALE GENOMIC DNA]</scope>
    <source>
        <strain evidence="1 2">LMG 28164</strain>
    </source>
</reference>
<comment type="caution">
    <text evidence="1">The sequence shown here is derived from an EMBL/GenBank/DDBJ whole genome shotgun (WGS) entry which is preliminary data.</text>
</comment>
<keyword evidence="2" id="KW-1185">Reference proteome</keyword>
<evidence type="ECO:0000313" key="2">
    <source>
        <dbReference type="Proteomes" id="UP001205560"/>
    </source>
</evidence>
<dbReference type="Proteomes" id="UP001205560">
    <property type="component" value="Unassembled WGS sequence"/>
</dbReference>
<dbReference type="EMBL" id="JANUGX010000007">
    <property type="protein sequence ID" value="MCS0589186.1"/>
    <property type="molecule type" value="Genomic_DNA"/>
</dbReference>
<organism evidence="1 2">
    <name type="scientific">Massilia norwichensis</name>
    <dbReference type="NCBI Taxonomy" id="1442366"/>
    <lineage>
        <taxon>Bacteria</taxon>
        <taxon>Pseudomonadati</taxon>
        <taxon>Pseudomonadota</taxon>
        <taxon>Betaproteobacteria</taxon>
        <taxon>Burkholderiales</taxon>
        <taxon>Oxalobacteraceae</taxon>
        <taxon>Telluria group</taxon>
        <taxon>Massilia</taxon>
    </lineage>
</organism>
<dbReference type="RefSeq" id="WP_258844954.1">
    <property type="nucleotide sequence ID" value="NZ_JANUGX010000007.1"/>
</dbReference>
<evidence type="ECO:0000313" key="1">
    <source>
        <dbReference type="EMBL" id="MCS0589186.1"/>
    </source>
</evidence>
<sequence length="293" mass="33006">MSGFFQNTTGSTSMQAMNDDDTPSFAQVFYEDKAIAFVLNSLRDATSLWAASSLFNETVLLNEVAEALSKIGKEKCPSQNYPEIQVSTERAILDKAAGDNSDMFGADLGLSLSMYEDDELIKQRTALFQLKLGERAGTETKYKLDVRQVYNSGHNKHAADRWFMAVCETSHGVWSFGTARQIGSRLQEDQLSKVQYATSEDRVVVLRVADDWWSISQWIGDWLAGAIGRDSDLSDPNRIEMLIEKVRQREAAKKKGQDIGYEFERQFAAEGAFLPRVYLDVRVKSVKARPRQD</sequence>
<name>A0ABT2A4R6_9BURK</name>
<accession>A0ABT2A4R6</accession>
<protein>
    <submittedName>
        <fullName evidence="1">Uncharacterized protein</fullName>
    </submittedName>
</protein>